<dbReference type="PROSITE" id="PS50020">
    <property type="entry name" value="WW_DOMAIN_2"/>
    <property type="match status" value="1"/>
</dbReference>
<dbReference type="Proteomes" id="UP001530400">
    <property type="component" value="Unassembled WGS sequence"/>
</dbReference>
<dbReference type="InterPro" id="IPR006671">
    <property type="entry name" value="Cyclin_N"/>
</dbReference>
<feature type="region of interest" description="Disordered" evidence="1">
    <location>
        <begin position="1"/>
        <end position="27"/>
    </location>
</feature>
<dbReference type="SUPFAM" id="SSF47954">
    <property type="entry name" value="Cyclin-like"/>
    <property type="match status" value="1"/>
</dbReference>
<organism evidence="3 5">
    <name type="scientific">Cyclotella atomus</name>
    <dbReference type="NCBI Taxonomy" id="382360"/>
    <lineage>
        <taxon>Eukaryota</taxon>
        <taxon>Sar</taxon>
        <taxon>Stramenopiles</taxon>
        <taxon>Ochrophyta</taxon>
        <taxon>Bacillariophyta</taxon>
        <taxon>Coscinodiscophyceae</taxon>
        <taxon>Thalassiosirophycidae</taxon>
        <taxon>Stephanodiscales</taxon>
        <taxon>Stephanodiscaceae</taxon>
        <taxon>Cyclotella</taxon>
    </lineage>
</organism>
<protein>
    <recommendedName>
        <fullName evidence="2">WW domain-containing protein</fullName>
    </recommendedName>
</protein>
<reference evidence="3 5" key="1">
    <citation type="submission" date="2024-10" db="EMBL/GenBank/DDBJ databases">
        <title>Updated reference genomes for cyclostephanoid diatoms.</title>
        <authorList>
            <person name="Roberts W.R."/>
            <person name="Alverson A.J."/>
        </authorList>
    </citation>
    <scope>NUCLEOTIDE SEQUENCE [LARGE SCALE GENOMIC DNA]</scope>
    <source>
        <strain evidence="3 5">AJA010-31</strain>
    </source>
</reference>
<dbReference type="Gene3D" id="1.10.472.10">
    <property type="entry name" value="Cyclin-like"/>
    <property type="match status" value="1"/>
</dbReference>
<evidence type="ECO:0000313" key="4">
    <source>
        <dbReference type="EMBL" id="KAL3769911.1"/>
    </source>
</evidence>
<dbReference type="EMBL" id="JALLPJ020001323">
    <property type="protein sequence ID" value="KAL3769911.1"/>
    <property type="molecule type" value="Genomic_DNA"/>
</dbReference>
<dbReference type="Pfam" id="PF00397">
    <property type="entry name" value="WW"/>
    <property type="match status" value="1"/>
</dbReference>
<dbReference type="Gene3D" id="2.20.70.10">
    <property type="match status" value="1"/>
</dbReference>
<dbReference type="CDD" id="cd00201">
    <property type="entry name" value="WW"/>
    <property type="match status" value="1"/>
</dbReference>
<dbReference type="InterPro" id="IPR036915">
    <property type="entry name" value="Cyclin-like_sf"/>
</dbReference>
<accession>A0ABD3N193</accession>
<name>A0ABD3N193_9STRA</name>
<dbReference type="CDD" id="cd20540">
    <property type="entry name" value="CYCLIN_CCNY_like"/>
    <property type="match status" value="1"/>
</dbReference>
<evidence type="ECO:0000313" key="3">
    <source>
        <dbReference type="EMBL" id="KAL3769910.1"/>
    </source>
</evidence>
<sequence length="628" mass="69890">MTHHPNMHIFNLRRRSHQQSSQSVVKSNNPKVVIRPERPMGYPSHRCNASCSSSSISTSPMSFEEPTAWRTAVDPNTQKVYYWNIVTREARWKKPIELASPSERAEMIKKEKAQKEFFAEMERNIRERMQQGGLIAAAACTANPSMAVQGSLFPNCAESPGSILTEAPYDEVFITPNNEDERLQIQESWVQSWIDNSSPLTGLDDADLSLSSSSPMSTSSCSITSCGSERNDTVMPLKNESVNTSELISCRMDKAINKPKLIRTISKMEYDLTLLLKGIEESSPTSVDNLLSPGDRPTSDLLASLCITHEEDGVGCNLLHPLEMSPGSTSTSSTVGEAEVTGPSCELAKPNLTKRNTCGTIYLGSTLSTPDKDALIKCVCGVYRAHLLQSSNTNTEESGDFRIFDDDYGSSRRLSRHQPLVPTLEDITNFYRDVFTRSQMEMDCIVISLIYIERLIKLSRGRLHPMPLNWKSILFSCMVLSSKVWDDLSMWNADFSRIGPGGMAFSLQRTNELEIALLTALEYRVKVGASEYAKYYFLLRSMLCRSGLAQDNLTTLNPLDADGVKSLEKTGASFENLGVPKPFVRVRSKSLSDVDASQKECEGSFRTKVAVSPKLLPHKVSLEHLVRM</sequence>
<evidence type="ECO:0000256" key="1">
    <source>
        <dbReference type="SAM" id="MobiDB-lite"/>
    </source>
</evidence>
<dbReference type="InterPro" id="IPR001202">
    <property type="entry name" value="WW_dom"/>
</dbReference>
<evidence type="ECO:0000313" key="5">
    <source>
        <dbReference type="Proteomes" id="UP001530400"/>
    </source>
</evidence>
<dbReference type="AlphaFoldDB" id="A0ABD3N193"/>
<feature type="compositionally biased region" description="Basic residues" evidence="1">
    <location>
        <begin position="1"/>
        <end position="17"/>
    </location>
</feature>
<proteinExistence type="predicted"/>
<dbReference type="EMBL" id="JALLPJ020001323">
    <property type="protein sequence ID" value="KAL3769910.1"/>
    <property type="molecule type" value="Genomic_DNA"/>
</dbReference>
<dbReference type="Pfam" id="PF00134">
    <property type="entry name" value="Cyclin_N"/>
    <property type="match status" value="1"/>
</dbReference>
<comment type="caution">
    <text evidence="3">The sequence shown here is derived from an EMBL/GenBank/DDBJ whole genome shotgun (WGS) entry which is preliminary data.</text>
</comment>
<dbReference type="PANTHER" id="PTHR14248">
    <property type="entry name" value="CYCLIN Y, ISOFORM A"/>
    <property type="match status" value="1"/>
</dbReference>
<gene>
    <name evidence="3" type="ORF">ACHAWO_008227</name>
    <name evidence="4" type="ORF">ACHAWO_008228</name>
</gene>
<dbReference type="InterPro" id="IPR036020">
    <property type="entry name" value="WW_dom_sf"/>
</dbReference>
<dbReference type="SMART" id="SM00456">
    <property type="entry name" value="WW"/>
    <property type="match status" value="1"/>
</dbReference>
<dbReference type="SUPFAM" id="SSF51045">
    <property type="entry name" value="WW domain"/>
    <property type="match status" value="1"/>
</dbReference>
<feature type="domain" description="WW" evidence="2">
    <location>
        <begin position="63"/>
        <end position="97"/>
    </location>
</feature>
<evidence type="ECO:0000259" key="2">
    <source>
        <dbReference type="PROSITE" id="PS50020"/>
    </source>
</evidence>
<keyword evidence="5" id="KW-1185">Reference proteome</keyword>